<sequence length="270" mass="29533">MQNDKLRQFFVVFSIVTLLVMNYLSNVGAFGGQTNGAVSAKYHTLITPAGYAFSIWGVIFLGLLAFAIYQGTGSQQENPRFRAIGWWVVLNAFCNAIWSPLFNTEHIGLALLVILVMLFSLVIIEQRLLIRRGVDLLISTDPDATLPESPASATETWLARIPFSIYFGWLTVATILNTTVYLKATDFSLMGLSEQTWAMAILIVGLVVGAVIFNRYRSVAYILVFAWAYTAIAVEQKGYSQVQLIAGAGAICAIGLAIAGLISRKTPAYS</sequence>
<keyword evidence="3 6" id="KW-0812">Transmembrane</keyword>
<evidence type="ECO:0000256" key="5">
    <source>
        <dbReference type="ARBA" id="ARBA00023136"/>
    </source>
</evidence>
<dbReference type="PANTHER" id="PTHR33802">
    <property type="entry name" value="SI:CH211-161H7.5-RELATED"/>
    <property type="match status" value="1"/>
</dbReference>
<name>A0ABW6AUL1_9BACT</name>
<dbReference type="EMBL" id="JBHUOM010000048">
    <property type="protein sequence ID" value="MFD2938157.1"/>
    <property type="molecule type" value="Genomic_DNA"/>
</dbReference>
<feature type="transmembrane region" description="Helical" evidence="6">
    <location>
        <begin position="49"/>
        <end position="69"/>
    </location>
</feature>
<feature type="transmembrane region" description="Helical" evidence="6">
    <location>
        <begin position="81"/>
        <end position="101"/>
    </location>
</feature>
<feature type="transmembrane region" description="Helical" evidence="6">
    <location>
        <begin position="163"/>
        <end position="184"/>
    </location>
</feature>
<dbReference type="InterPro" id="IPR038330">
    <property type="entry name" value="TspO/MBR-related_sf"/>
</dbReference>
<evidence type="ECO:0000256" key="3">
    <source>
        <dbReference type="ARBA" id="ARBA00022692"/>
    </source>
</evidence>
<feature type="transmembrane region" description="Helical" evidence="6">
    <location>
        <begin position="196"/>
        <end position="213"/>
    </location>
</feature>
<gene>
    <name evidence="7" type="ORF">ACFS25_30615</name>
</gene>
<protein>
    <submittedName>
        <fullName evidence="7">Tryptophan-rich sensory protein</fullName>
    </submittedName>
</protein>
<evidence type="ECO:0000313" key="7">
    <source>
        <dbReference type="EMBL" id="MFD2938157.1"/>
    </source>
</evidence>
<dbReference type="Proteomes" id="UP001597512">
    <property type="component" value="Unassembled WGS sequence"/>
</dbReference>
<dbReference type="Gene3D" id="1.20.1260.100">
    <property type="entry name" value="TspO/MBR protein"/>
    <property type="match status" value="1"/>
</dbReference>
<comment type="caution">
    <text evidence="7">The sequence shown here is derived from an EMBL/GenBank/DDBJ whole genome shotgun (WGS) entry which is preliminary data.</text>
</comment>
<comment type="similarity">
    <text evidence="2">Belongs to the TspO/BZRP family.</text>
</comment>
<keyword evidence="8" id="KW-1185">Reference proteome</keyword>
<feature type="transmembrane region" description="Helical" evidence="6">
    <location>
        <begin position="9"/>
        <end position="29"/>
    </location>
</feature>
<accession>A0ABW6AUL1</accession>
<feature type="transmembrane region" description="Helical" evidence="6">
    <location>
        <begin position="107"/>
        <end position="124"/>
    </location>
</feature>
<proteinExistence type="inferred from homology"/>
<dbReference type="RefSeq" id="WP_381508840.1">
    <property type="nucleotide sequence ID" value="NZ_JBHUOM010000048.1"/>
</dbReference>
<evidence type="ECO:0000256" key="6">
    <source>
        <dbReference type="SAM" id="Phobius"/>
    </source>
</evidence>
<evidence type="ECO:0000256" key="1">
    <source>
        <dbReference type="ARBA" id="ARBA00004141"/>
    </source>
</evidence>
<evidence type="ECO:0000313" key="8">
    <source>
        <dbReference type="Proteomes" id="UP001597512"/>
    </source>
</evidence>
<dbReference type="PANTHER" id="PTHR33802:SF1">
    <property type="entry name" value="XK-RELATED PROTEIN"/>
    <property type="match status" value="1"/>
</dbReference>
<comment type="subcellular location">
    <subcellularLocation>
        <location evidence="1">Membrane</location>
        <topology evidence="1">Multi-pass membrane protein</topology>
    </subcellularLocation>
</comment>
<keyword evidence="4 6" id="KW-1133">Transmembrane helix</keyword>
<dbReference type="Pfam" id="PF03073">
    <property type="entry name" value="TspO_MBR"/>
    <property type="match status" value="1"/>
</dbReference>
<feature type="transmembrane region" description="Helical" evidence="6">
    <location>
        <begin position="242"/>
        <end position="262"/>
    </location>
</feature>
<organism evidence="7 8">
    <name type="scientific">Spirosoma flavum</name>
    <dbReference type="NCBI Taxonomy" id="2048557"/>
    <lineage>
        <taxon>Bacteria</taxon>
        <taxon>Pseudomonadati</taxon>
        <taxon>Bacteroidota</taxon>
        <taxon>Cytophagia</taxon>
        <taxon>Cytophagales</taxon>
        <taxon>Cytophagaceae</taxon>
        <taxon>Spirosoma</taxon>
    </lineage>
</organism>
<keyword evidence="5 6" id="KW-0472">Membrane</keyword>
<reference evidence="8" key="1">
    <citation type="journal article" date="2019" name="Int. J. Syst. Evol. Microbiol.">
        <title>The Global Catalogue of Microorganisms (GCM) 10K type strain sequencing project: providing services to taxonomists for standard genome sequencing and annotation.</title>
        <authorList>
            <consortium name="The Broad Institute Genomics Platform"/>
            <consortium name="The Broad Institute Genome Sequencing Center for Infectious Disease"/>
            <person name="Wu L."/>
            <person name="Ma J."/>
        </authorList>
    </citation>
    <scope>NUCLEOTIDE SEQUENCE [LARGE SCALE GENOMIC DNA]</scope>
    <source>
        <strain evidence="8">KCTC 52490</strain>
    </source>
</reference>
<feature type="transmembrane region" description="Helical" evidence="6">
    <location>
        <begin position="220"/>
        <end position="236"/>
    </location>
</feature>
<evidence type="ECO:0000256" key="2">
    <source>
        <dbReference type="ARBA" id="ARBA00007524"/>
    </source>
</evidence>
<dbReference type="InterPro" id="IPR004307">
    <property type="entry name" value="TspO_MBR"/>
</dbReference>
<evidence type="ECO:0000256" key="4">
    <source>
        <dbReference type="ARBA" id="ARBA00022989"/>
    </source>
</evidence>